<protein>
    <submittedName>
        <fullName evidence="2">Uncharacterized protein</fullName>
    </submittedName>
</protein>
<dbReference type="AlphaFoldDB" id="A0A7W6EQ57"/>
<sequence>MSHSMKNLASEKPNIILCIYSFSLYLLSYKPFLNYSYANPSLLLPFDY</sequence>
<evidence type="ECO:0000313" key="2">
    <source>
        <dbReference type="EMBL" id="MBB3838153.1"/>
    </source>
</evidence>
<reference evidence="2 3" key="1">
    <citation type="submission" date="2020-08" db="EMBL/GenBank/DDBJ databases">
        <title>Genomic Encyclopedia of Type Strains, Phase IV (KMG-IV): sequencing the most valuable type-strain genomes for metagenomic binning, comparative biology and taxonomic classification.</title>
        <authorList>
            <person name="Goeker M."/>
        </authorList>
    </citation>
    <scope>NUCLEOTIDE SEQUENCE [LARGE SCALE GENOMIC DNA]</scope>
    <source>
        <strain evidence="2 3">DSM 17976</strain>
    </source>
</reference>
<proteinExistence type="predicted"/>
<dbReference type="Proteomes" id="UP000541352">
    <property type="component" value="Unassembled WGS sequence"/>
</dbReference>
<gene>
    <name evidence="2" type="ORF">FHS57_002158</name>
</gene>
<name>A0A7W6EQ57_9BACT</name>
<evidence type="ECO:0000313" key="3">
    <source>
        <dbReference type="Proteomes" id="UP000541352"/>
    </source>
</evidence>
<feature type="transmembrane region" description="Helical" evidence="1">
    <location>
        <begin position="12"/>
        <end position="29"/>
    </location>
</feature>
<evidence type="ECO:0000256" key="1">
    <source>
        <dbReference type="SAM" id="Phobius"/>
    </source>
</evidence>
<dbReference type="EMBL" id="JACIBY010000004">
    <property type="protein sequence ID" value="MBB3838153.1"/>
    <property type="molecule type" value="Genomic_DNA"/>
</dbReference>
<keyword evidence="3" id="KW-1185">Reference proteome</keyword>
<keyword evidence="1" id="KW-0812">Transmembrane</keyword>
<keyword evidence="1" id="KW-1133">Transmembrane helix</keyword>
<keyword evidence="1" id="KW-0472">Membrane</keyword>
<comment type="caution">
    <text evidence="2">The sequence shown here is derived from an EMBL/GenBank/DDBJ whole genome shotgun (WGS) entry which is preliminary data.</text>
</comment>
<accession>A0A7W6EQ57</accession>
<organism evidence="2 3">
    <name type="scientific">Runella defluvii</name>
    <dbReference type="NCBI Taxonomy" id="370973"/>
    <lineage>
        <taxon>Bacteria</taxon>
        <taxon>Pseudomonadati</taxon>
        <taxon>Bacteroidota</taxon>
        <taxon>Cytophagia</taxon>
        <taxon>Cytophagales</taxon>
        <taxon>Spirosomataceae</taxon>
        <taxon>Runella</taxon>
    </lineage>
</organism>